<dbReference type="Pfam" id="PF19054">
    <property type="entry name" value="DUF5753"/>
    <property type="match status" value="1"/>
</dbReference>
<accession>A0ABP3MJ54</accession>
<dbReference type="SMART" id="SM00530">
    <property type="entry name" value="HTH_XRE"/>
    <property type="match status" value="1"/>
</dbReference>
<dbReference type="InterPro" id="IPR001387">
    <property type="entry name" value="Cro/C1-type_HTH"/>
</dbReference>
<dbReference type="InterPro" id="IPR010982">
    <property type="entry name" value="Lambda_DNA-bd_dom_sf"/>
</dbReference>
<protein>
    <submittedName>
        <fullName evidence="2">Helix-turn-helix transcriptional regulator</fullName>
    </submittedName>
</protein>
<proteinExistence type="predicted"/>
<dbReference type="Proteomes" id="UP001500220">
    <property type="component" value="Unassembled WGS sequence"/>
</dbReference>
<dbReference type="Pfam" id="PF13560">
    <property type="entry name" value="HTH_31"/>
    <property type="match status" value="1"/>
</dbReference>
<evidence type="ECO:0000259" key="1">
    <source>
        <dbReference type="PROSITE" id="PS50943"/>
    </source>
</evidence>
<dbReference type="CDD" id="cd00093">
    <property type="entry name" value="HTH_XRE"/>
    <property type="match status" value="1"/>
</dbReference>
<dbReference type="Gene3D" id="1.10.260.40">
    <property type="entry name" value="lambda repressor-like DNA-binding domains"/>
    <property type="match status" value="1"/>
</dbReference>
<evidence type="ECO:0000313" key="2">
    <source>
        <dbReference type="EMBL" id="GAA0519776.1"/>
    </source>
</evidence>
<comment type="caution">
    <text evidence="2">The sequence shown here is derived from an EMBL/GenBank/DDBJ whole genome shotgun (WGS) entry which is preliminary data.</text>
</comment>
<organism evidence="2 3">
    <name type="scientific">Saccharopolyspora thermophila</name>
    <dbReference type="NCBI Taxonomy" id="89367"/>
    <lineage>
        <taxon>Bacteria</taxon>
        <taxon>Bacillati</taxon>
        <taxon>Actinomycetota</taxon>
        <taxon>Actinomycetes</taxon>
        <taxon>Pseudonocardiales</taxon>
        <taxon>Pseudonocardiaceae</taxon>
        <taxon>Saccharopolyspora</taxon>
    </lineage>
</organism>
<dbReference type="RefSeq" id="WP_346072930.1">
    <property type="nucleotide sequence ID" value="NZ_BAAAHC010000009.1"/>
</dbReference>
<sequence length="286" mass="32413">MATPTVRRLQLGNELRHLRLKAGREQAEAAEALDCGIGKISRLELGQGGISKGDLKLLLEFYDVDPAEMQWMFELARTRSSRGRWGGYRAVFPEWFRMYVDLETDADEIRQVKAEIIPGLLQTEAYIRAMDTSSARRESEDIDANVEARQERQAILTRAKPATASFILSESCLRRRVGTVEIMREQLDHLSEMALQQNVNLQILPFDMETPGGAMSFDFTMLRIPSDGIAADLEFVYVECLDDARYLDDKDAVSTYNKLWGQLQAAALSPKKSLEIIRSVRQQCSE</sequence>
<dbReference type="SUPFAM" id="SSF47413">
    <property type="entry name" value="lambda repressor-like DNA-binding domains"/>
    <property type="match status" value="1"/>
</dbReference>
<feature type="domain" description="HTH cro/C1-type" evidence="1">
    <location>
        <begin position="15"/>
        <end position="69"/>
    </location>
</feature>
<name>A0ABP3MJ54_9PSEU</name>
<evidence type="ECO:0000313" key="3">
    <source>
        <dbReference type="Proteomes" id="UP001500220"/>
    </source>
</evidence>
<gene>
    <name evidence="2" type="ORF">GCM10009545_22190</name>
</gene>
<keyword evidence="3" id="KW-1185">Reference proteome</keyword>
<dbReference type="PROSITE" id="PS50943">
    <property type="entry name" value="HTH_CROC1"/>
    <property type="match status" value="1"/>
</dbReference>
<reference evidence="3" key="1">
    <citation type="journal article" date="2019" name="Int. J. Syst. Evol. Microbiol.">
        <title>The Global Catalogue of Microorganisms (GCM) 10K type strain sequencing project: providing services to taxonomists for standard genome sequencing and annotation.</title>
        <authorList>
            <consortium name="The Broad Institute Genomics Platform"/>
            <consortium name="The Broad Institute Genome Sequencing Center for Infectious Disease"/>
            <person name="Wu L."/>
            <person name="Ma J."/>
        </authorList>
    </citation>
    <scope>NUCLEOTIDE SEQUENCE [LARGE SCALE GENOMIC DNA]</scope>
    <source>
        <strain evidence="3">JCM 10664</strain>
    </source>
</reference>
<dbReference type="EMBL" id="BAAAHC010000009">
    <property type="protein sequence ID" value="GAA0519776.1"/>
    <property type="molecule type" value="Genomic_DNA"/>
</dbReference>
<dbReference type="InterPro" id="IPR043917">
    <property type="entry name" value="DUF5753"/>
</dbReference>